<gene>
    <name evidence="8 10" type="primary">proB</name>
    <name evidence="10" type="ORF">GCM10007377_10650</name>
</gene>
<keyword evidence="2 8" id="KW-0028">Amino-acid biosynthesis</keyword>
<dbReference type="InterPro" id="IPR036393">
    <property type="entry name" value="AceGlu_kinase-like_sf"/>
</dbReference>
<dbReference type="InterPro" id="IPR041739">
    <property type="entry name" value="G5K_ProB"/>
</dbReference>
<dbReference type="InterPro" id="IPR019797">
    <property type="entry name" value="Glutamate_5-kinase_CS"/>
</dbReference>
<feature type="binding site" evidence="8">
    <location>
        <begin position="257"/>
        <end position="263"/>
    </location>
    <ligand>
        <name>ATP</name>
        <dbReference type="ChEBI" id="CHEBI:30616"/>
    </ligand>
</feature>
<dbReference type="InterPro" id="IPR002478">
    <property type="entry name" value="PUA"/>
</dbReference>
<name>A0A8J3APE2_9BIFI</name>
<proteinExistence type="inferred from homology"/>
<dbReference type="PIRSF" id="PIRSF000729">
    <property type="entry name" value="GK"/>
    <property type="match status" value="1"/>
</dbReference>
<evidence type="ECO:0000256" key="3">
    <source>
        <dbReference type="ARBA" id="ARBA00022650"/>
    </source>
</evidence>
<comment type="subcellular location">
    <subcellularLocation>
        <location evidence="8">Cytoplasm</location>
    </subcellularLocation>
</comment>
<keyword evidence="4 8" id="KW-0808">Transferase</keyword>
<dbReference type="GO" id="GO:0005829">
    <property type="term" value="C:cytosol"/>
    <property type="evidence" value="ECO:0007669"/>
    <property type="project" value="TreeGrafter"/>
</dbReference>
<evidence type="ECO:0000313" key="11">
    <source>
        <dbReference type="Proteomes" id="UP000619536"/>
    </source>
</evidence>
<dbReference type="Pfam" id="PF00696">
    <property type="entry name" value="AA_kinase"/>
    <property type="match status" value="1"/>
</dbReference>
<dbReference type="HAMAP" id="MF_00456">
    <property type="entry name" value="ProB"/>
    <property type="match status" value="1"/>
</dbReference>
<organism evidence="10 11">
    <name type="scientific">Galliscardovia ingluviei</name>
    <dbReference type="NCBI Taxonomy" id="1769422"/>
    <lineage>
        <taxon>Bacteria</taxon>
        <taxon>Bacillati</taxon>
        <taxon>Actinomycetota</taxon>
        <taxon>Actinomycetes</taxon>
        <taxon>Bifidobacteriales</taxon>
        <taxon>Bifidobacteriaceae</taxon>
        <taxon>Galliscardovia</taxon>
    </lineage>
</organism>
<dbReference type="PANTHER" id="PTHR43654:SF1">
    <property type="entry name" value="ISOPENTENYL PHOSPHATE KINASE"/>
    <property type="match status" value="1"/>
</dbReference>
<feature type="binding site" evidence="8">
    <location>
        <position position="195"/>
    </location>
    <ligand>
        <name>substrate</name>
    </ligand>
</feature>
<evidence type="ECO:0000256" key="6">
    <source>
        <dbReference type="ARBA" id="ARBA00022777"/>
    </source>
</evidence>
<feature type="binding site" evidence="8">
    <location>
        <position position="96"/>
    </location>
    <ligand>
        <name>substrate</name>
    </ligand>
</feature>
<keyword evidence="6 8" id="KW-0418">Kinase</keyword>
<dbReference type="GO" id="GO:0004349">
    <property type="term" value="F:glutamate 5-kinase activity"/>
    <property type="evidence" value="ECO:0007669"/>
    <property type="project" value="UniProtKB-UniRule"/>
</dbReference>
<keyword evidence="1 8" id="KW-0963">Cytoplasm</keyword>
<keyword evidence="5 8" id="KW-0547">Nucleotide-binding</keyword>
<evidence type="ECO:0000313" key="10">
    <source>
        <dbReference type="EMBL" id="GGI14381.1"/>
    </source>
</evidence>
<protein>
    <recommendedName>
        <fullName evidence="8">Glutamate 5-kinase</fullName>
        <ecNumber evidence="8">2.7.2.11</ecNumber>
    </recommendedName>
    <alternativeName>
        <fullName evidence="8">Gamma-glutamyl kinase</fullName>
        <shortName evidence="8">GK</shortName>
    </alternativeName>
</protein>
<evidence type="ECO:0000256" key="7">
    <source>
        <dbReference type="ARBA" id="ARBA00022840"/>
    </source>
</evidence>
<dbReference type="GO" id="GO:0005524">
    <property type="term" value="F:ATP binding"/>
    <property type="evidence" value="ECO:0007669"/>
    <property type="project" value="UniProtKB-KW"/>
</dbReference>
<dbReference type="Gene3D" id="3.40.1160.10">
    <property type="entry name" value="Acetylglutamate kinase-like"/>
    <property type="match status" value="1"/>
</dbReference>
<dbReference type="UniPathway" id="UPA00098">
    <property type="reaction ID" value="UER00359"/>
</dbReference>
<dbReference type="InterPro" id="IPR011529">
    <property type="entry name" value="Glu_5kinase"/>
</dbReference>
<dbReference type="GO" id="GO:0055129">
    <property type="term" value="P:L-proline biosynthetic process"/>
    <property type="evidence" value="ECO:0007669"/>
    <property type="project" value="UniProtKB-UniRule"/>
</dbReference>
<feature type="binding site" evidence="8">
    <location>
        <begin position="215"/>
        <end position="216"/>
    </location>
    <ligand>
        <name>ATP</name>
        <dbReference type="ChEBI" id="CHEBI:30616"/>
    </ligand>
</feature>
<dbReference type="PANTHER" id="PTHR43654">
    <property type="entry name" value="GLUTAMATE 5-KINASE"/>
    <property type="match status" value="1"/>
</dbReference>
<keyword evidence="7 8" id="KW-0067">ATP-binding</keyword>
<dbReference type="PROSITE" id="PS50890">
    <property type="entry name" value="PUA"/>
    <property type="match status" value="1"/>
</dbReference>
<dbReference type="InterPro" id="IPR015947">
    <property type="entry name" value="PUA-like_sf"/>
</dbReference>
<dbReference type="SUPFAM" id="SSF88697">
    <property type="entry name" value="PUA domain-like"/>
    <property type="match status" value="1"/>
</dbReference>
<dbReference type="NCBIfam" id="TIGR01027">
    <property type="entry name" value="proB"/>
    <property type="match status" value="1"/>
</dbReference>
<dbReference type="FunFam" id="3.40.1160.10:FF:000018">
    <property type="entry name" value="Glutamate 5-kinase"/>
    <property type="match status" value="1"/>
</dbReference>
<evidence type="ECO:0000256" key="5">
    <source>
        <dbReference type="ARBA" id="ARBA00022741"/>
    </source>
</evidence>
<feature type="domain" description="PUA" evidence="9">
    <location>
        <begin position="320"/>
        <end position="403"/>
    </location>
</feature>
<dbReference type="InterPro" id="IPR001057">
    <property type="entry name" value="Glu/AcGlu_kinase"/>
</dbReference>
<reference evidence="10" key="1">
    <citation type="journal article" date="2014" name="Int. J. Syst. Evol. Microbiol.">
        <title>Complete genome sequence of Corynebacterium casei LMG S-19264T (=DSM 44701T), isolated from a smear-ripened cheese.</title>
        <authorList>
            <consortium name="US DOE Joint Genome Institute (JGI-PGF)"/>
            <person name="Walter F."/>
            <person name="Albersmeier A."/>
            <person name="Kalinowski J."/>
            <person name="Ruckert C."/>
        </authorList>
    </citation>
    <scope>NUCLEOTIDE SEQUENCE</scope>
    <source>
        <strain evidence="10">CCM 8606</strain>
    </source>
</reference>
<dbReference type="Pfam" id="PF01472">
    <property type="entry name" value="PUA"/>
    <property type="match status" value="1"/>
</dbReference>
<feature type="binding site" evidence="8">
    <location>
        <position position="56"/>
    </location>
    <ligand>
        <name>ATP</name>
        <dbReference type="ChEBI" id="CHEBI:30616"/>
    </ligand>
</feature>
<comment type="catalytic activity">
    <reaction evidence="8">
        <text>L-glutamate + ATP = L-glutamyl 5-phosphate + ADP</text>
        <dbReference type="Rhea" id="RHEA:14877"/>
        <dbReference type="ChEBI" id="CHEBI:29985"/>
        <dbReference type="ChEBI" id="CHEBI:30616"/>
        <dbReference type="ChEBI" id="CHEBI:58274"/>
        <dbReference type="ChEBI" id="CHEBI:456216"/>
        <dbReference type="EC" id="2.7.2.11"/>
    </reaction>
</comment>
<evidence type="ECO:0000256" key="1">
    <source>
        <dbReference type="ARBA" id="ARBA00022490"/>
    </source>
</evidence>
<evidence type="ECO:0000259" key="9">
    <source>
        <dbReference type="SMART" id="SM00359"/>
    </source>
</evidence>
<keyword evidence="11" id="KW-1185">Reference proteome</keyword>
<dbReference type="InterPro" id="IPR005715">
    <property type="entry name" value="Glu_5kinase/COase_Synthase"/>
</dbReference>
<comment type="pathway">
    <text evidence="8">Amino-acid biosynthesis; L-proline biosynthesis; L-glutamate 5-semialdehyde from L-glutamate: step 1/2.</text>
</comment>
<comment type="caution">
    <text evidence="10">The sequence shown here is derived from an EMBL/GenBank/DDBJ whole genome shotgun (WGS) entry which is preliminary data.</text>
</comment>
<accession>A0A8J3APE2</accession>
<evidence type="ECO:0000256" key="2">
    <source>
        <dbReference type="ARBA" id="ARBA00022605"/>
    </source>
</evidence>
<dbReference type="CDD" id="cd21157">
    <property type="entry name" value="PUA_G5K"/>
    <property type="match status" value="1"/>
</dbReference>
<dbReference type="SUPFAM" id="SSF53633">
    <property type="entry name" value="Carbamate kinase-like"/>
    <property type="match status" value="1"/>
</dbReference>
<dbReference type="Proteomes" id="UP000619536">
    <property type="component" value="Unassembled WGS sequence"/>
</dbReference>
<dbReference type="CDD" id="cd04242">
    <property type="entry name" value="AAK_G5K_ProB"/>
    <property type="match status" value="1"/>
</dbReference>
<dbReference type="PROSITE" id="PS00902">
    <property type="entry name" value="GLUTAMATE_5_KINASE"/>
    <property type="match status" value="1"/>
</dbReference>
<feature type="binding site" evidence="8">
    <location>
        <position position="183"/>
    </location>
    <ligand>
        <name>substrate</name>
    </ligand>
</feature>
<dbReference type="EC" id="2.7.2.11" evidence="8"/>
<keyword evidence="3 8" id="KW-0641">Proline biosynthesis</keyword>
<dbReference type="EMBL" id="BMDH01000002">
    <property type="protein sequence ID" value="GGI14381.1"/>
    <property type="molecule type" value="Genomic_DNA"/>
</dbReference>
<dbReference type="SMART" id="SM00359">
    <property type="entry name" value="PUA"/>
    <property type="match status" value="1"/>
</dbReference>
<dbReference type="AlphaFoldDB" id="A0A8J3APE2"/>
<sequence length="415" mass="42884">MQAASTSEEATVSVEAGTSAGTFAGTFAEATASDTTQYTHEQVRRMLSEAQTIVVKVGSSSLTAPSGHLDREKLHALVDALARTAHLGARIVLVSSGAIAAGFGPLGFDARPTDVATQQAAASVGQGMLMSEYESAFARYGLRVGQILITARDTITPAQYRNARRTLNRLLDLGVIPIVNENDALASNEIRFGDNDKLSALVANIVQADALVLLTDVDGLYTAPPSQPGSQRIAYVQNVHEVLNAVTIGGTGSAVGTGGMHTKLDAARVANESGIPVVLTRAAFAGPALMGDAVGTAFAPVKARGSARRLWIGFAAHPRGSLVADEGAVTAIQAGRASLLAAGVVGVIGDFSAGDPISITDEQGTVVAKGIAAYDAEEVPQTLGRTTAQIKKLLGEEYAHPLVHRDDLVLVDSVQ</sequence>
<reference evidence="10" key="2">
    <citation type="submission" date="2020-09" db="EMBL/GenBank/DDBJ databases">
        <authorList>
            <person name="Sun Q."/>
            <person name="Sedlacek I."/>
        </authorList>
    </citation>
    <scope>NUCLEOTIDE SEQUENCE</scope>
    <source>
        <strain evidence="10">CCM 8606</strain>
    </source>
</reference>
<dbReference type="PRINTS" id="PR00474">
    <property type="entry name" value="GLU5KINASE"/>
</dbReference>
<dbReference type="GO" id="GO:0003723">
    <property type="term" value="F:RNA binding"/>
    <property type="evidence" value="ECO:0007669"/>
    <property type="project" value="InterPro"/>
</dbReference>
<evidence type="ECO:0000256" key="4">
    <source>
        <dbReference type="ARBA" id="ARBA00022679"/>
    </source>
</evidence>
<dbReference type="InterPro" id="IPR001048">
    <property type="entry name" value="Asp/Glu/Uridylate_kinase"/>
</dbReference>
<dbReference type="Gene3D" id="2.30.130.10">
    <property type="entry name" value="PUA domain"/>
    <property type="match status" value="1"/>
</dbReference>
<comment type="function">
    <text evidence="8">Catalyzes the transfer of a phosphate group to glutamate to form L-glutamate 5-phosphate.</text>
</comment>
<evidence type="ECO:0000256" key="8">
    <source>
        <dbReference type="HAMAP-Rule" id="MF_00456"/>
    </source>
</evidence>
<dbReference type="InterPro" id="IPR036974">
    <property type="entry name" value="PUA_sf"/>
</dbReference>
<comment type="similarity">
    <text evidence="8">Belongs to the glutamate 5-kinase family.</text>
</comment>